<accession>A0A9N9BTL4</accession>
<gene>
    <name evidence="2" type="ORF">ALEPTO_LOCUS7012</name>
</gene>
<dbReference type="OrthoDB" id="2407452at2759"/>
<proteinExistence type="predicted"/>
<evidence type="ECO:0000313" key="2">
    <source>
        <dbReference type="EMBL" id="CAG8575467.1"/>
    </source>
</evidence>
<sequence>MEPKNYSTIRSILKQEQGEKIAPYVFKLSDTKIIQEYLAKERITYEIYQQLYVNSNNSNRSINTAYQVVSGRNQQELNLKKRELPETSEESRKKRKYKDCGCSSKVPKEAFAEMREAFQALPKSEQDIFLMAQLKAMDGGVTNTSRRFKNRARVNKRTIYCWNHDTPLCQKTYLNMLGIGRNYFENIRNHLLKNGLLSRVHGNNFLLNYAEVHGLPSPVRNVIRVTQSIIFLPAEMSYKSFHRDFLAGLEENSTLCALKYDAFRKLWHQLTPHIQIMSPRTDLCDTCQHLRNDLQFKARKEEEAQDLLKKYKEHLAKAKLERNYYNRNTKLAEEQRKLINQNYSVLKDKAPYCSIDAIGKVYYLSARKVHLFGIQDEAVREQINYVLDENELLGKGPNGTLSLVFDGIKQLNKGEKHLKITCDNAGGQNKNNTTLYTWLYRKTTVDCVDHVADVVKRSSITGLNKARRYNGDEGFQYYDIISGLETYFKKLPGLQKFQHFLFTCANPGVVKAQEVANGPLQEFKLLKISKSEASRIIEEIKALSFPVLVPSPMKYERQEYLYNYIRPFVKESFKDVTCPKPSMEEQFFLPSITDPTPNTIRIAKIEVYLKKANKPTPVGYRISIPNGELAAQNMPPHFYMRVEPKYKKDFGSVMVPYDMKYATGQNFAENKEKI</sequence>
<dbReference type="EMBL" id="CAJVPS010002744">
    <property type="protein sequence ID" value="CAG8575467.1"/>
    <property type="molecule type" value="Genomic_DNA"/>
</dbReference>
<keyword evidence="3" id="KW-1185">Reference proteome</keyword>
<evidence type="ECO:0000256" key="1">
    <source>
        <dbReference type="SAM" id="Coils"/>
    </source>
</evidence>
<dbReference type="PANTHER" id="PTHR34415">
    <property type="entry name" value="INTEGRASE CATALYTIC DOMAIN-CONTAINING PROTEIN"/>
    <property type="match status" value="1"/>
</dbReference>
<protein>
    <submittedName>
        <fullName evidence="2">10573_t:CDS:1</fullName>
    </submittedName>
</protein>
<name>A0A9N9BTL4_9GLOM</name>
<organism evidence="2 3">
    <name type="scientific">Ambispora leptoticha</name>
    <dbReference type="NCBI Taxonomy" id="144679"/>
    <lineage>
        <taxon>Eukaryota</taxon>
        <taxon>Fungi</taxon>
        <taxon>Fungi incertae sedis</taxon>
        <taxon>Mucoromycota</taxon>
        <taxon>Glomeromycotina</taxon>
        <taxon>Glomeromycetes</taxon>
        <taxon>Archaeosporales</taxon>
        <taxon>Ambisporaceae</taxon>
        <taxon>Ambispora</taxon>
    </lineage>
</organism>
<feature type="coiled-coil region" evidence="1">
    <location>
        <begin position="297"/>
        <end position="328"/>
    </location>
</feature>
<dbReference type="Proteomes" id="UP000789508">
    <property type="component" value="Unassembled WGS sequence"/>
</dbReference>
<keyword evidence="1" id="KW-0175">Coiled coil</keyword>
<comment type="caution">
    <text evidence="2">The sequence shown here is derived from an EMBL/GenBank/DDBJ whole genome shotgun (WGS) entry which is preliminary data.</text>
</comment>
<reference evidence="2" key="1">
    <citation type="submission" date="2021-06" db="EMBL/GenBank/DDBJ databases">
        <authorList>
            <person name="Kallberg Y."/>
            <person name="Tangrot J."/>
            <person name="Rosling A."/>
        </authorList>
    </citation>
    <scope>NUCLEOTIDE SEQUENCE</scope>
    <source>
        <strain evidence="2">FL130A</strain>
    </source>
</reference>
<dbReference type="PANTHER" id="PTHR34415:SF1">
    <property type="entry name" value="INTEGRASE CATALYTIC DOMAIN-CONTAINING PROTEIN"/>
    <property type="match status" value="1"/>
</dbReference>
<evidence type="ECO:0000313" key="3">
    <source>
        <dbReference type="Proteomes" id="UP000789508"/>
    </source>
</evidence>
<dbReference type="AlphaFoldDB" id="A0A9N9BTL4"/>